<organism evidence="4 5">
    <name type="scientific">Runella rosea</name>
    <dbReference type="NCBI Taxonomy" id="2259595"/>
    <lineage>
        <taxon>Bacteria</taxon>
        <taxon>Pseudomonadati</taxon>
        <taxon>Bacteroidota</taxon>
        <taxon>Cytophagia</taxon>
        <taxon>Cytophagales</taxon>
        <taxon>Spirosomataceae</taxon>
        <taxon>Runella</taxon>
    </lineage>
</organism>
<dbReference type="Gene3D" id="3.60.15.10">
    <property type="entry name" value="Ribonuclease Z/Hydroxyacylglutathione hydrolase-like"/>
    <property type="match status" value="1"/>
</dbReference>
<dbReference type="Gene3D" id="3.40.50.10890">
    <property type="match status" value="1"/>
</dbReference>
<protein>
    <submittedName>
        <fullName evidence="4">MBL fold metallo-hydrolase</fullName>
    </submittedName>
</protein>
<name>A0A344TRX3_9BACT</name>
<gene>
    <name evidence="4" type="ORF">DR864_03735</name>
</gene>
<dbReference type="InterPro" id="IPR036866">
    <property type="entry name" value="RibonucZ/Hydroxyglut_hydro"/>
</dbReference>
<dbReference type="InterPro" id="IPR022712">
    <property type="entry name" value="Beta_Casp"/>
</dbReference>
<dbReference type="SUPFAM" id="SSF56281">
    <property type="entry name" value="Metallo-hydrolase/oxidoreductase"/>
    <property type="match status" value="1"/>
</dbReference>
<dbReference type="InterPro" id="IPR011108">
    <property type="entry name" value="RMMBL"/>
</dbReference>
<proteinExistence type="predicted"/>
<dbReference type="PANTHER" id="PTHR11203">
    <property type="entry name" value="CLEAVAGE AND POLYADENYLATION SPECIFICITY FACTOR FAMILY MEMBER"/>
    <property type="match status" value="1"/>
</dbReference>
<dbReference type="Proteomes" id="UP000251993">
    <property type="component" value="Chromosome"/>
</dbReference>
<dbReference type="KEGG" id="run:DR864_03735"/>
<dbReference type="EMBL" id="CP030850">
    <property type="protein sequence ID" value="AXE21394.1"/>
    <property type="molecule type" value="Genomic_DNA"/>
</dbReference>
<evidence type="ECO:0000259" key="2">
    <source>
        <dbReference type="SMART" id="SM00849"/>
    </source>
</evidence>
<dbReference type="PANTHER" id="PTHR11203:SF37">
    <property type="entry name" value="INTEGRATOR COMPLEX SUBUNIT 11"/>
    <property type="match status" value="1"/>
</dbReference>
<dbReference type="Pfam" id="PF07521">
    <property type="entry name" value="RMMBL"/>
    <property type="match status" value="1"/>
</dbReference>
<feature type="domain" description="Metallo-beta-lactamase" evidence="2">
    <location>
        <begin position="13"/>
        <end position="264"/>
    </location>
</feature>
<dbReference type="GO" id="GO:0004521">
    <property type="term" value="F:RNA endonuclease activity"/>
    <property type="evidence" value="ECO:0007669"/>
    <property type="project" value="TreeGrafter"/>
</dbReference>
<dbReference type="Pfam" id="PF00753">
    <property type="entry name" value="Lactamase_B"/>
    <property type="match status" value="1"/>
</dbReference>
<evidence type="ECO:0000256" key="1">
    <source>
        <dbReference type="ARBA" id="ARBA00022801"/>
    </source>
</evidence>
<dbReference type="SMART" id="SM01027">
    <property type="entry name" value="Beta-Casp"/>
    <property type="match status" value="1"/>
</dbReference>
<dbReference type="RefSeq" id="WP_114070138.1">
    <property type="nucleotide sequence ID" value="NZ_CP030850.1"/>
</dbReference>
<dbReference type="GO" id="GO:0016787">
    <property type="term" value="F:hydrolase activity"/>
    <property type="evidence" value="ECO:0007669"/>
    <property type="project" value="UniProtKB-KW"/>
</dbReference>
<sequence length="480" mass="54265">MKLTFWGAAQQVTGSMYLLELDDDYRILIDCGSDFESGDRKRNTKEASPFPNALFPFDASVINLVLLTHAHIDHSGNIPNLYRDGYEGQVLCTDPTYGLTAILLKDAAMLNQKRLNAINSADNQKKYRKGRKKKELPKDLYLEKQVKDALENFVPLAFNRRFKVADQCFVTFVPAGHLLGAAHILIEVWEKGQKKTIGFSGDIGRKGYPLLIDPGVLPPVDYLVCESTYGNRIHENNLSPEAALADVIKRTCVDIPGRLIIPSFSVGRTQALLYTLNKLYNEHNLPPIKVFADSPLAFESSRVYQRNIRMLNREAREFQEENESLFDFENLIYVEKTEVSRSISNHAEPCIIISSSGMIQGGRVEYHVAQNISNPYCTILLIGYCAEGTLGWRLMNGQTTLRIRDKDEQVLANIEKIDVFSGHGDRDDLVEFVQKQSPDHLKRVFLVHGETPSMEAFKETLESVGYKNIEIPQKGQTFEL</sequence>
<dbReference type="Pfam" id="PF10996">
    <property type="entry name" value="Beta-Casp"/>
    <property type="match status" value="1"/>
</dbReference>
<evidence type="ECO:0000313" key="4">
    <source>
        <dbReference type="EMBL" id="AXE21394.1"/>
    </source>
</evidence>
<dbReference type="InterPro" id="IPR001279">
    <property type="entry name" value="Metallo-B-lactamas"/>
</dbReference>
<dbReference type="InterPro" id="IPR050698">
    <property type="entry name" value="MBL"/>
</dbReference>
<dbReference type="AlphaFoldDB" id="A0A344TRX3"/>
<keyword evidence="5" id="KW-1185">Reference proteome</keyword>
<keyword evidence="1 4" id="KW-0378">Hydrolase</keyword>
<accession>A0A344TRX3</accession>
<evidence type="ECO:0000313" key="5">
    <source>
        <dbReference type="Proteomes" id="UP000251993"/>
    </source>
</evidence>
<evidence type="ECO:0000259" key="3">
    <source>
        <dbReference type="SMART" id="SM01027"/>
    </source>
</evidence>
<dbReference type="OrthoDB" id="9803916at2"/>
<feature type="domain" description="Beta-Casp" evidence="3">
    <location>
        <begin position="269"/>
        <end position="394"/>
    </location>
</feature>
<reference evidence="4 5" key="1">
    <citation type="submission" date="2018-07" db="EMBL/GenBank/DDBJ databases">
        <title>Genome sequencing of Runella.</title>
        <authorList>
            <person name="Baek M.-G."/>
            <person name="Yi H."/>
        </authorList>
    </citation>
    <scope>NUCLEOTIDE SEQUENCE [LARGE SCALE GENOMIC DNA]</scope>
    <source>
        <strain evidence="4 5">HYN0085</strain>
    </source>
</reference>
<dbReference type="SMART" id="SM00849">
    <property type="entry name" value="Lactamase_B"/>
    <property type="match status" value="1"/>
</dbReference>
<dbReference type="CDD" id="cd16295">
    <property type="entry name" value="TTHA0252-CPSF-like_MBL-fold"/>
    <property type="match status" value="1"/>
</dbReference>